<dbReference type="AlphaFoldDB" id="A0A1S3U2W1"/>
<gene>
    <name evidence="2" type="primary">LOC106761320</name>
</gene>
<reference evidence="1" key="1">
    <citation type="journal article" date="2014" name="Nat. Commun.">
        <title>Genome sequence of mungbean and insights into evolution within Vigna species.</title>
        <authorList>
            <person name="Kang Y.J."/>
            <person name="Kim S.K."/>
            <person name="Kim M.Y."/>
            <person name="Lestari P."/>
            <person name="Kim K.H."/>
            <person name="Ha B.K."/>
            <person name="Jun T.H."/>
            <person name="Hwang W.J."/>
            <person name="Lee T."/>
            <person name="Lee J."/>
            <person name="Shim S."/>
            <person name="Yoon M.Y."/>
            <person name="Jang Y.E."/>
            <person name="Han K.S."/>
            <person name="Taeprayoon P."/>
            <person name="Yoon N."/>
            <person name="Somta P."/>
            <person name="Tanya P."/>
            <person name="Kim K.S."/>
            <person name="Gwag J.G."/>
            <person name="Moon J.K."/>
            <person name="Lee Y.H."/>
            <person name="Park B.S."/>
            <person name="Bombarely A."/>
            <person name="Doyle J.J."/>
            <person name="Jackson S.A."/>
            <person name="Schafleitner R."/>
            <person name="Srinives P."/>
            <person name="Varshney R.K."/>
            <person name="Lee S.H."/>
        </authorList>
    </citation>
    <scope>NUCLEOTIDE SEQUENCE [LARGE SCALE GENOMIC DNA]</scope>
    <source>
        <strain evidence="1">cv. VC1973A</strain>
    </source>
</reference>
<dbReference type="Proteomes" id="UP000087766">
    <property type="component" value="Chromosome 5"/>
</dbReference>
<sequence>MRDTNLHNHNFQQGSFFPSSSLLINLLTSLSLSLSLSHSLIPFISKMENSVFNKKSQVHHNPTSSSYTYSCSSQRDVRYSCGTCGYELNLSSSNRSISSIGSKYGKSIRRGIISFFNVDDSRFTHADEIECAPFFAKHSWGLFRKKTKLLCRKCCNHVGYAYNDHTSSSFPLLANGAQPSPATEASNRMKYDIRIRALQPSSQEYGITESA</sequence>
<dbReference type="PANTHER" id="PTHR33674:SF9">
    <property type="match status" value="1"/>
</dbReference>
<dbReference type="InterPro" id="IPR045282">
    <property type="entry name" value="At4g08330-like"/>
</dbReference>
<dbReference type="RefSeq" id="XP_014500346.1">
    <property type="nucleotide sequence ID" value="XM_014644860.2"/>
</dbReference>
<keyword evidence="1" id="KW-1185">Reference proteome</keyword>
<dbReference type="Pfam" id="PF24046">
    <property type="entry name" value="At4g08330"/>
    <property type="match status" value="1"/>
</dbReference>
<organism evidence="1 2">
    <name type="scientific">Vigna radiata var. radiata</name>
    <name type="common">Mung bean</name>
    <name type="synonym">Phaseolus aureus</name>
    <dbReference type="NCBI Taxonomy" id="3916"/>
    <lineage>
        <taxon>Eukaryota</taxon>
        <taxon>Viridiplantae</taxon>
        <taxon>Streptophyta</taxon>
        <taxon>Embryophyta</taxon>
        <taxon>Tracheophyta</taxon>
        <taxon>Spermatophyta</taxon>
        <taxon>Magnoliopsida</taxon>
        <taxon>eudicotyledons</taxon>
        <taxon>Gunneridae</taxon>
        <taxon>Pentapetalae</taxon>
        <taxon>rosids</taxon>
        <taxon>fabids</taxon>
        <taxon>Fabales</taxon>
        <taxon>Fabaceae</taxon>
        <taxon>Papilionoideae</taxon>
        <taxon>50 kb inversion clade</taxon>
        <taxon>NPAAA clade</taxon>
        <taxon>indigoferoid/millettioid clade</taxon>
        <taxon>Phaseoleae</taxon>
        <taxon>Vigna</taxon>
    </lineage>
</organism>
<evidence type="ECO:0000313" key="1">
    <source>
        <dbReference type="Proteomes" id="UP000087766"/>
    </source>
</evidence>
<proteinExistence type="predicted"/>
<accession>A0A1S3U2W1</accession>
<dbReference type="PANTHER" id="PTHR33674">
    <property type="entry name" value="METHIONINE-S-OXIDE REDUCTASE"/>
    <property type="match status" value="1"/>
</dbReference>
<dbReference type="OrthoDB" id="1907500at2759"/>
<reference evidence="2" key="2">
    <citation type="submission" date="2025-08" db="UniProtKB">
        <authorList>
            <consortium name="RefSeq"/>
        </authorList>
    </citation>
    <scope>IDENTIFICATION</scope>
    <source>
        <tissue evidence="2">Leaf</tissue>
    </source>
</reference>
<name>A0A1S3U2W1_VIGRR</name>
<dbReference type="STRING" id="3916.A0A1S3U2W1"/>
<evidence type="ECO:0000313" key="2">
    <source>
        <dbReference type="RefSeq" id="XP_014500346.1"/>
    </source>
</evidence>
<protein>
    <submittedName>
        <fullName evidence="2">Uncharacterized protein At4g08330, chloroplastic</fullName>
    </submittedName>
</protein>
<dbReference type="GeneID" id="106761320"/>
<dbReference type="KEGG" id="vra:106761320"/>